<keyword evidence="1" id="KW-1133">Transmembrane helix</keyword>
<evidence type="ECO:0000313" key="2">
    <source>
        <dbReference type="EMBL" id="TJY65965.1"/>
    </source>
</evidence>
<organism evidence="2 3">
    <name type="scientific">Sphingobacterium alkalisoli</name>
    <dbReference type="NCBI Taxonomy" id="1874115"/>
    <lineage>
        <taxon>Bacteria</taxon>
        <taxon>Pseudomonadati</taxon>
        <taxon>Bacteroidota</taxon>
        <taxon>Sphingobacteriia</taxon>
        <taxon>Sphingobacteriales</taxon>
        <taxon>Sphingobacteriaceae</taxon>
        <taxon>Sphingobacterium</taxon>
    </lineage>
</organism>
<accession>A0A4U0H2V6</accession>
<evidence type="ECO:0000313" key="3">
    <source>
        <dbReference type="Proteomes" id="UP000309872"/>
    </source>
</evidence>
<gene>
    <name evidence="2" type="ORF">FAZ19_12755</name>
</gene>
<dbReference type="Proteomes" id="UP000309872">
    <property type="component" value="Unassembled WGS sequence"/>
</dbReference>
<dbReference type="AlphaFoldDB" id="A0A4U0H2V6"/>
<proteinExistence type="predicted"/>
<dbReference type="EMBL" id="SUKA01000003">
    <property type="protein sequence ID" value="TJY65965.1"/>
    <property type="molecule type" value="Genomic_DNA"/>
</dbReference>
<protein>
    <recommendedName>
        <fullName evidence="4">DUF3352 domain-containing protein</fullName>
    </recommendedName>
</protein>
<keyword evidence="1" id="KW-0472">Membrane</keyword>
<evidence type="ECO:0000256" key="1">
    <source>
        <dbReference type="SAM" id="Phobius"/>
    </source>
</evidence>
<dbReference type="RefSeq" id="WP_136821094.1">
    <property type="nucleotide sequence ID" value="NZ_BMJX01000003.1"/>
</dbReference>
<keyword evidence="1" id="KW-0812">Transmembrane</keyword>
<dbReference type="OrthoDB" id="637901at2"/>
<comment type="caution">
    <text evidence="2">The sequence shown here is derived from an EMBL/GenBank/DDBJ whole genome shotgun (WGS) entry which is preliminary data.</text>
</comment>
<feature type="transmembrane region" description="Helical" evidence="1">
    <location>
        <begin position="5"/>
        <end position="24"/>
    </location>
</feature>
<keyword evidence="3" id="KW-1185">Reference proteome</keyword>
<sequence>MIRKVLLFFLVFVLLVIGGLWIFFSVRNTKSLDAQVHKDSDVLIQVSVDRLLKELVANAIIHPLTYFGSDTSKATEDRTKRINIWEAGWSVPARILFFSTPKDTSVFYSVQKISDIERFRKFALQSLDIHVDSLQDPTDLSYLVSRDKRVALLSHEQSFILSIGVSTRDRRERMEHLLANESGDLVQIGAIANTDFLESKADILYNNLYDSTVVKADFENGKIQLEGMLYSTLWKANARPRKRKLSEHNILNVTLDADLRPLMQKYQSTLENLKIPVDTLQRYFGGYIDMEWKQEDVIQTDTIIAYEMDDNFEMSEKKELREESVPNLQVTVKSSPHLAGYIPEKIFYKFTKRIKGDMIALATAADFQLQEQLVNNDTYFSFVLQHLENEKLLLDRLSIPEQIQKIEMGATYVAPHISSISGQITFTKSEIHSLYQLIR</sequence>
<reference evidence="2 3" key="1">
    <citation type="submission" date="2019-04" db="EMBL/GenBank/DDBJ databases">
        <title>Sphingobacterium olei sp. nov., isolated from oil-contaminated soil.</title>
        <authorList>
            <person name="Liu B."/>
        </authorList>
    </citation>
    <scope>NUCLEOTIDE SEQUENCE [LARGE SCALE GENOMIC DNA]</scope>
    <source>
        <strain evidence="2 3">Y3L14</strain>
    </source>
</reference>
<name>A0A4U0H2V6_9SPHI</name>
<evidence type="ECO:0008006" key="4">
    <source>
        <dbReference type="Google" id="ProtNLM"/>
    </source>
</evidence>